<evidence type="ECO:0000256" key="2">
    <source>
        <dbReference type="ARBA" id="ARBA00008318"/>
    </source>
</evidence>
<sequence length="1026" mass="112655">MKQRFSSLDVKAIAHELQQTLVSLRVANIYDLSTKIFLFKFAKPDTKKQLVIDVGFRCHVTEFTRATAGTQSVFVTRLRKILKTKRLTAVRQIGTDRIIEFTFSDGQYRLFLEFFASGNIVVTDKDLKILAINRVVSEGEGGEAQQIGLQYSLENRQNFHGIPPINTDRVKEALAKYTAPVAGAAGAPTGAKAKKSDLRKLLATSITEVPPILIEHSLDVHGIDIQTKPDAIAESPDQLDLLVKALADAASTAETIFTGSQCKGYIFARRRETKTDTEEADPEKGLLYDDFQPFVPKKIKDDSSITVVEFDNYNKTVDQFFSSLEGQKLESRLIERENAAANRLNTAKRDQAKRIEDLQEAQTLNMRKAAAIEANVERVQEAMDAVSSLVDQGMDWVDIGRLIEREKTKQNPVAQMVHLPLKLEENTITLLLNEADEEEEEDDDEDSYSTDESDLEEEETPTPKNDKPTKALKVDIVLSLSPWSNAREYYDQRRTAASKEEKTHIQNEKALKSAEQKIQTDLKKVLKTEKALLQPIRQPMWFEKFFWFVSSDGYLVLAGKDPAQHELLYKRHLGKGDVFCHADTKDACAVIIKNNPLAPDSPIPPTTLSQAGNFCICSSAAWDSKAGMGAWWANASQVSKLNAAGEVLPNGEFYVQGEKNHLPPGQLIMGLGLMFKISDASTANHLKNRPGIYTGYVPKTDPAAEVPTDQAAADAQSETESVADLTDDEDAKNEAAAQEKDKKADAPAEAAESLKKLEIEETAAPDAEAAPADEAEGDDDDKDSARDSPAPSSKGAPKRGQRRKAKKVAAKYKDQDEEDRLAAEALLGSALGAQRAEARAKEREDRTAWLEAERARKQAVKSRHDKQTKEFEKQRRANTQAEADGYVEQPLALLDGLVGTPSAGDEIVDVVVVCAPISATTKLKYKIKMQPGPQKKGKLVREVLERWKIDSARKGVVDEQATDSGRMWPREVELMKGLKAEEVVNVVPVAKARVMLSGGASGGKGSGSGGGGKGSGGRGNGGKSKK</sequence>
<evidence type="ECO:0000313" key="9">
    <source>
        <dbReference type="EMBL" id="CEJ93459.1"/>
    </source>
</evidence>
<dbReference type="PANTHER" id="PTHR15239:SF6">
    <property type="entry name" value="RIBOSOME QUALITY CONTROL COMPLEX SUBUNIT NEMF"/>
    <property type="match status" value="1"/>
</dbReference>
<dbReference type="AlphaFoldDB" id="A0A0A1TFA9"/>
<dbReference type="GO" id="GO:0140708">
    <property type="term" value="P:CAT tailing"/>
    <property type="evidence" value="ECO:0007669"/>
    <property type="project" value="EnsemblFungi"/>
</dbReference>
<dbReference type="EMBL" id="CDHN01000005">
    <property type="protein sequence ID" value="CEJ93459.1"/>
    <property type="molecule type" value="Genomic_DNA"/>
</dbReference>
<comment type="similarity">
    <text evidence="2">Belongs to the NEMF family.</text>
</comment>
<feature type="region of interest" description="Disordered" evidence="6">
    <location>
        <begin position="698"/>
        <end position="818"/>
    </location>
</feature>
<dbReference type="OrthoDB" id="207084at2759"/>
<reference evidence="9 10" key="1">
    <citation type="journal article" date="2015" name="Genome Announc.">
        <title>Draft Genome Sequence and Gene Annotation of the Entomopathogenic Fungus Verticillium hemipterigenum.</title>
        <authorList>
            <person name="Horn F."/>
            <person name="Habel A."/>
            <person name="Scharf D.H."/>
            <person name="Dworschak J."/>
            <person name="Brakhage A.A."/>
            <person name="Guthke R."/>
            <person name="Hertweck C."/>
            <person name="Linde J."/>
        </authorList>
    </citation>
    <scope>NUCLEOTIDE SEQUENCE [LARGE SCALE GENOMIC DNA]</scope>
</reference>
<dbReference type="STRING" id="1531966.A0A0A1TFA9"/>
<feature type="region of interest" description="Disordered" evidence="6">
    <location>
        <begin position="830"/>
        <end position="883"/>
    </location>
</feature>
<evidence type="ECO:0000256" key="6">
    <source>
        <dbReference type="SAM" id="MobiDB-lite"/>
    </source>
</evidence>
<feature type="compositionally biased region" description="Basic residues" evidence="6">
    <location>
        <begin position="796"/>
        <end position="810"/>
    </location>
</feature>
<gene>
    <name evidence="9" type="ORF">VHEMI09045</name>
</gene>
<dbReference type="FunFam" id="2.30.310.10:FF:000003">
    <property type="entry name" value="Zinc knuckle domain containing protein"/>
    <property type="match status" value="1"/>
</dbReference>
<evidence type="ECO:0000256" key="3">
    <source>
        <dbReference type="ARBA" id="ARBA00022490"/>
    </source>
</evidence>
<feature type="domain" description="NFACT protein C-terminal" evidence="8">
    <location>
        <begin position="891"/>
        <end position="995"/>
    </location>
</feature>
<dbReference type="GO" id="GO:0043023">
    <property type="term" value="F:ribosomal large subunit binding"/>
    <property type="evidence" value="ECO:0007669"/>
    <property type="project" value="EnsemblFungi"/>
</dbReference>
<protein>
    <recommendedName>
        <fullName evidence="5">Ribosome quality control complex subunit 2</fullName>
    </recommendedName>
</protein>
<feature type="region of interest" description="Disordered" evidence="6">
    <location>
        <begin position="997"/>
        <end position="1026"/>
    </location>
</feature>
<name>A0A0A1TFA9_9HYPO</name>
<keyword evidence="3" id="KW-0963">Cytoplasm</keyword>
<evidence type="ECO:0000259" key="7">
    <source>
        <dbReference type="Pfam" id="PF05670"/>
    </source>
</evidence>
<feature type="compositionally biased region" description="Acidic residues" evidence="6">
    <location>
        <begin position="771"/>
        <end position="782"/>
    </location>
</feature>
<keyword evidence="4" id="KW-0175">Coiled coil</keyword>
<feature type="domain" description="NFACT RNA-binding" evidence="7">
    <location>
        <begin position="544"/>
        <end position="657"/>
    </location>
</feature>
<feature type="region of interest" description="Disordered" evidence="6">
    <location>
        <begin position="434"/>
        <end position="470"/>
    </location>
</feature>
<dbReference type="HOGENOM" id="CLU_003612_1_1_1"/>
<dbReference type="Proteomes" id="UP000039046">
    <property type="component" value="Unassembled WGS sequence"/>
</dbReference>
<feature type="compositionally biased region" description="Basic and acidic residues" evidence="6">
    <location>
        <begin position="836"/>
        <end position="856"/>
    </location>
</feature>
<dbReference type="GO" id="GO:1990112">
    <property type="term" value="C:RQC complex"/>
    <property type="evidence" value="ECO:0007669"/>
    <property type="project" value="EnsemblFungi"/>
</dbReference>
<dbReference type="GO" id="GO:0010494">
    <property type="term" value="C:cytoplasmic stress granule"/>
    <property type="evidence" value="ECO:0007669"/>
    <property type="project" value="EnsemblFungi"/>
</dbReference>
<evidence type="ECO:0000256" key="4">
    <source>
        <dbReference type="ARBA" id="ARBA00023054"/>
    </source>
</evidence>
<feature type="compositionally biased region" description="Acidic residues" evidence="6">
    <location>
        <begin position="434"/>
        <end position="460"/>
    </location>
</feature>
<dbReference type="InterPro" id="IPR021846">
    <property type="entry name" value="NFACT-C"/>
</dbReference>
<accession>A0A0A1TFA9</accession>
<feature type="compositionally biased region" description="Basic and acidic residues" evidence="6">
    <location>
        <begin position="865"/>
        <end position="875"/>
    </location>
</feature>
<dbReference type="GO" id="GO:0043043">
    <property type="term" value="P:peptide biosynthetic process"/>
    <property type="evidence" value="ECO:0007669"/>
    <property type="project" value="EnsemblFungi"/>
</dbReference>
<keyword evidence="10" id="KW-1185">Reference proteome</keyword>
<dbReference type="GO" id="GO:0000049">
    <property type="term" value="F:tRNA binding"/>
    <property type="evidence" value="ECO:0007669"/>
    <property type="project" value="EnsemblFungi"/>
</dbReference>
<evidence type="ECO:0000256" key="1">
    <source>
        <dbReference type="ARBA" id="ARBA00004496"/>
    </source>
</evidence>
<dbReference type="Gene3D" id="2.30.310.10">
    <property type="entry name" value="ibrinogen binding protein from staphylococcus aureus domain"/>
    <property type="match status" value="1"/>
</dbReference>
<dbReference type="InterPro" id="IPR051608">
    <property type="entry name" value="RQC_Subunit_NEMF"/>
</dbReference>
<dbReference type="InterPro" id="IPR008532">
    <property type="entry name" value="NFACT_RNA-bd"/>
</dbReference>
<comment type="subcellular location">
    <subcellularLocation>
        <location evidence="1">Cytoplasm</location>
    </subcellularLocation>
</comment>
<evidence type="ECO:0000313" key="10">
    <source>
        <dbReference type="Proteomes" id="UP000039046"/>
    </source>
</evidence>
<dbReference type="Pfam" id="PF11923">
    <property type="entry name" value="NFACT-C"/>
    <property type="match status" value="1"/>
</dbReference>
<dbReference type="Pfam" id="PF05833">
    <property type="entry name" value="NFACT_N"/>
    <property type="match status" value="1"/>
</dbReference>
<dbReference type="PANTHER" id="PTHR15239">
    <property type="entry name" value="NUCLEAR EXPORT MEDIATOR FACTOR NEMF"/>
    <property type="match status" value="1"/>
</dbReference>
<dbReference type="Pfam" id="PF05670">
    <property type="entry name" value="NFACT-R_1"/>
    <property type="match status" value="1"/>
</dbReference>
<evidence type="ECO:0000259" key="8">
    <source>
        <dbReference type="Pfam" id="PF11923"/>
    </source>
</evidence>
<organism evidence="9 10">
    <name type="scientific">[Torrubiella] hemipterigena</name>
    <dbReference type="NCBI Taxonomy" id="1531966"/>
    <lineage>
        <taxon>Eukaryota</taxon>
        <taxon>Fungi</taxon>
        <taxon>Dikarya</taxon>
        <taxon>Ascomycota</taxon>
        <taxon>Pezizomycotina</taxon>
        <taxon>Sordariomycetes</taxon>
        <taxon>Hypocreomycetidae</taxon>
        <taxon>Hypocreales</taxon>
        <taxon>Clavicipitaceae</taxon>
        <taxon>Clavicipitaceae incertae sedis</taxon>
        <taxon>'Torrubiella' clade</taxon>
    </lineage>
</organism>
<feature type="compositionally biased region" description="Gly residues" evidence="6">
    <location>
        <begin position="999"/>
        <end position="1026"/>
    </location>
</feature>
<evidence type="ECO:0000256" key="5">
    <source>
        <dbReference type="ARBA" id="ARBA00070414"/>
    </source>
</evidence>
<dbReference type="GO" id="GO:1904678">
    <property type="term" value="F:alpha-aminoacyl-tRNA binding"/>
    <property type="evidence" value="ECO:0007669"/>
    <property type="project" value="EnsemblFungi"/>
</dbReference>
<feature type="compositionally biased region" description="Basic and acidic residues" evidence="6">
    <location>
        <begin position="737"/>
        <end position="759"/>
    </location>
</feature>
<proteinExistence type="inferred from homology"/>
<dbReference type="GO" id="GO:0022626">
    <property type="term" value="C:cytosolic ribosome"/>
    <property type="evidence" value="ECO:0007669"/>
    <property type="project" value="EnsemblFungi"/>
</dbReference>